<feature type="domain" description="NUC153" evidence="6">
    <location>
        <begin position="632"/>
        <end position="659"/>
    </location>
</feature>
<dbReference type="AlphaFoldDB" id="A0A8H4WZR3"/>
<evidence type="ECO:0000259" key="6">
    <source>
        <dbReference type="Pfam" id="PF08159"/>
    </source>
</evidence>
<evidence type="ECO:0008006" key="10">
    <source>
        <dbReference type="Google" id="ProtNLM"/>
    </source>
</evidence>
<dbReference type="PANTHER" id="PTHR12202:SF0">
    <property type="entry name" value="ESF1 HOMOLOG"/>
    <property type="match status" value="1"/>
</dbReference>
<feature type="compositionally biased region" description="Basic and acidic residues" evidence="5">
    <location>
        <begin position="467"/>
        <end position="503"/>
    </location>
</feature>
<evidence type="ECO:0000313" key="8">
    <source>
        <dbReference type="EMBL" id="KAF4956823.1"/>
    </source>
</evidence>
<feature type="region of interest" description="Disordered" evidence="5">
    <location>
        <begin position="218"/>
        <end position="257"/>
    </location>
</feature>
<dbReference type="GO" id="GO:0005730">
    <property type="term" value="C:nucleolus"/>
    <property type="evidence" value="ECO:0007669"/>
    <property type="project" value="UniProtKB-SubCell"/>
</dbReference>
<evidence type="ECO:0000313" key="9">
    <source>
        <dbReference type="Proteomes" id="UP000622797"/>
    </source>
</evidence>
<feature type="compositionally biased region" description="Basic and acidic residues" evidence="5">
    <location>
        <begin position="218"/>
        <end position="239"/>
    </location>
</feature>
<comment type="similarity">
    <text evidence="2">Belongs to the ESF1 family.</text>
</comment>
<name>A0A8H4WZR3_9HYPO</name>
<feature type="compositionally biased region" description="Basic and acidic residues" evidence="5">
    <location>
        <begin position="418"/>
        <end position="427"/>
    </location>
</feature>
<reference evidence="8" key="2">
    <citation type="submission" date="2020-05" db="EMBL/GenBank/DDBJ databases">
        <authorList>
            <person name="Kim H.-S."/>
            <person name="Proctor R.H."/>
            <person name="Brown D.W."/>
        </authorList>
    </citation>
    <scope>NUCLEOTIDE SEQUENCE</scope>
    <source>
        <strain evidence="8">NRRL 20472</strain>
    </source>
</reference>
<feature type="region of interest" description="Disordered" evidence="5">
    <location>
        <begin position="1"/>
        <end position="21"/>
    </location>
</feature>
<feature type="compositionally biased region" description="Acidic residues" evidence="5">
    <location>
        <begin position="240"/>
        <end position="256"/>
    </location>
</feature>
<feature type="domain" description="ESF1 RRM" evidence="7">
    <location>
        <begin position="172"/>
        <end position="337"/>
    </location>
</feature>
<feature type="compositionally biased region" description="Acidic residues" evidence="5">
    <location>
        <begin position="85"/>
        <end position="104"/>
    </location>
</feature>
<proteinExistence type="inferred from homology"/>
<dbReference type="InterPro" id="IPR039754">
    <property type="entry name" value="Esf1"/>
</dbReference>
<feature type="compositionally biased region" description="Basic and acidic residues" evidence="5">
    <location>
        <begin position="105"/>
        <end position="119"/>
    </location>
</feature>
<dbReference type="InterPro" id="IPR012580">
    <property type="entry name" value="NUC153"/>
</dbReference>
<dbReference type="PANTHER" id="PTHR12202">
    <property type="entry name" value="ESF1 HOMOLOG"/>
    <property type="match status" value="1"/>
</dbReference>
<dbReference type="InterPro" id="IPR056750">
    <property type="entry name" value="RRM_ESF1"/>
</dbReference>
<protein>
    <recommendedName>
        <fullName evidence="10">NUC153 domain-containing protein</fullName>
    </recommendedName>
</protein>
<evidence type="ECO:0000256" key="1">
    <source>
        <dbReference type="ARBA" id="ARBA00004604"/>
    </source>
</evidence>
<keyword evidence="4" id="KW-0539">Nucleus</keyword>
<evidence type="ECO:0000256" key="5">
    <source>
        <dbReference type="SAM" id="MobiDB-lite"/>
    </source>
</evidence>
<comment type="subcellular location">
    <subcellularLocation>
        <location evidence="1">Nucleus</location>
        <location evidence="1">Nucleolus</location>
    </subcellularLocation>
</comment>
<organism evidence="8 9">
    <name type="scientific">Fusarium sarcochroum</name>
    <dbReference type="NCBI Taxonomy" id="1208366"/>
    <lineage>
        <taxon>Eukaryota</taxon>
        <taxon>Fungi</taxon>
        <taxon>Dikarya</taxon>
        <taxon>Ascomycota</taxon>
        <taxon>Pezizomycotina</taxon>
        <taxon>Sordariomycetes</taxon>
        <taxon>Hypocreomycetidae</taxon>
        <taxon>Hypocreales</taxon>
        <taxon>Nectriaceae</taxon>
        <taxon>Fusarium</taxon>
        <taxon>Fusarium lateritium species complex</taxon>
    </lineage>
</organism>
<feature type="compositionally biased region" description="Basic residues" evidence="5">
    <location>
        <begin position="601"/>
        <end position="611"/>
    </location>
</feature>
<keyword evidence="9" id="KW-1185">Reference proteome</keyword>
<dbReference type="Proteomes" id="UP000622797">
    <property type="component" value="Unassembled WGS sequence"/>
</dbReference>
<keyword evidence="3" id="KW-0175">Coiled coil</keyword>
<dbReference type="OrthoDB" id="431825at2759"/>
<feature type="region of interest" description="Disordered" evidence="5">
    <location>
        <begin position="600"/>
        <end position="627"/>
    </location>
</feature>
<gene>
    <name evidence="8" type="ORF">FSARC_11465</name>
</gene>
<feature type="compositionally biased region" description="Basic and acidic residues" evidence="5">
    <location>
        <begin position="557"/>
        <end position="571"/>
    </location>
</feature>
<reference evidence="8" key="1">
    <citation type="journal article" date="2020" name="BMC Genomics">
        <title>Correction to: Identification and distribution of gene clusters required for synthesis of sphingolipid metabolism inhibitors in diverse species of the filamentous fungus Fusarium.</title>
        <authorList>
            <person name="Kim H.S."/>
            <person name="Lohmar J.M."/>
            <person name="Busman M."/>
            <person name="Brown D.W."/>
            <person name="Naumann T.A."/>
            <person name="Divon H.H."/>
            <person name="Lysoe E."/>
            <person name="Uhlig S."/>
            <person name="Proctor R.H."/>
        </authorList>
    </citation>
    <scope>NUCLEOTIDE SEQUENCE</scope>
    <source>
        <strain evidence="8">NRRL 20472</strain>
    </source>
</reference>
<feature type="compositionally biased region" description="Acidic residues" evidence="5">
    <location>
        <begin position="505"/>
        <end position="529"/>
    </location>
</feature>
<feature type="region of interest" description="Disordered" evidence="5">
    <location>
        <begin position="395"/>
        <end position="571"/>
    </location>
</feature>
<dbReference type="GO" id="GO:0003723">
    <property type="term" value="F:RNA binding"/>
    <property type="evidence" value="ECO:0007669"/>
    <property type="project" value="TreeGrafter"/>
</dbReference>
<feature type="compositionally biased region" description="Acidic residues" evidence="5">
    <location>
        <begin position="130"/>
        <end position="145"/>
    </location>
</feature>
<dbReference type="GO" id="GO:0006364">
    <property type="term" value="P:rRNA processing"/>
    <property type="evidence" value="ECO:0007669"/>
    <property type="project" value="InterPro"/>
</dbReference>
<dbReference type="EMBL" id="JABEXW010000744">
    <property type="protein sequence ID" value="KAF4956823.1"/>
    <property type="molecule type" value="Genomic_DNA"/>
</dbReference>
<dbReference type="Pfam" id="PF08159">
    <property type="entry name" value="NUC153"/>
    <property type="match status" value="1"/>
</dbReference>
<feature type="compositionally biased region" description="Basic and acidic residues" evidence="5">
    <location>
        <begin position="63"/>
        <end position="75"/>
    </location>
</feature>
<evidence type="ECO:0000259" key="7">
    <source>
        <dbReference type="Pfam" id="PF25121"/>
    </source>
</evidence>
<comment type="caution">
    <text evidence="8">The sequence shown here is derived from an EMBL/GenBank/DDBJ whole genome shotgun (WGS) entry which is preliminary data.</text>
</comment>
<evidence type="ECO:0000256" key="2">
    <source>
        <dbReference type="ARBA" id="ARBA00009087"/>
    </source>
</evidence>
<accession>A0A8H4WZR3</accession>
<dbReference type="Pfam" id="PF25121">
    <property type="entry name" value="RRM_ESF1"/>
    <property type="match status" value="1"/>
</dbReference>
<evidence type="ECO:0000256" key="3">
    <source>
        <dbReference type="ARBA" id="ARBA00023054"/>
    </source>
</evidence>
<evidence type="ECO:0000256" key="4">
    <source>
        <dbReference type="ARBA" id="ARBA00023242"/>
    </source>
</evidence>
<feature type="compositionally biased region" description="Basic and acidic residues" evidence="5">
    <location>
        <begin position="662"/>
        <end position="681"/>
    </location>
</feature>
<feature type="region of interest" description="Disordered" evidence="5">
    <location>
        <begin position="646"/>
        <end position="690"/>
    </location>
</feature>
<feature type="compositionally biased region" description="Acidic residues" evidence="5">
    <location>
        <begin position="399"/>
        <end position="417"/>
    </location>
</feature>
<sequence length="690" mass="78335">MKPEKKAKKSGSSATRIADERFADFETDPRFRLPSKRQTKTTIDKRFARMLNDDEFTATAKVDRYGRKVKSDSKKKALQRLYREEGDEEEEEEEEADIEVDDDEVVQRELLKAHEKYDPARGGGFSSSESDSESEDEDSESDGEEGGAQVDTEGDMQRFQDEQNEVEAGEVTNRIAIVNLDWDHVKSTDLMALFNSFLPDTGGKIDKISVYPSEFGKERMQQEEVEGPPKELFKNSKNDDSDEDSEDSDEESEEDDQIKKDLLQEGDDQDFDSDALRSYQLDRLRYYYAVMVCSSPAVAQKLYESVDGREYQSSSNFLDLRFVPDDVTFDDEPRDACEKVPESYKPVEFVTNALQSSKVKLTWDMHPEEASRKESINRAFSGSRNEIEENDLRAYLASDSEDSDVEEVDEAGEEEKGENEPKLSKKELARRKMRAALGLSEEPTKSSKNAPVGGMEITFTPALTESAPKKTAEEETTIEKYIRKEKERKEKKREAARARRAGVDPDAEEEDDEDEVVEAPAGETDDLGFDDPFFTAEEPAATSKTSIRKADRLKKREAREAAEAEGKAQKKQLEKVMADVNEDQADHLDHFDMNEIVRAEKAKRKKGKAKKKAEAKADRGGLQQDFDMDVGDDRFKAVFDSHEYAIDPSNPKFKATEGMNKLLEEGRKKRRVADGDDEAPKTKKVKKGRR</sequence>
<feature type="region of interest" description="Disordered" evidence="5">
    <location>
        <begin position="63"/>
        <end position="173"/>
    </location>
</feature>